<evidence type="ECO:0000313" key="13">
    <source>
        <dbReference type="Proteomes" id="UP000327493"/>
    </source>
</evidence>
<evidence type="ECO:0000256" key="6">
    <source>
        <dbReference type="ARBA" id="ARBA00035000"/>
    </source>
</evidence>
<comment type="subcellular location">
    <subcellularLocation>
        <location evidence="1">Nucleus</location>
        <location evidence="1">Nucleolus</location>
    </subcellularLocation>
</comment>
<evidence type="ECO:0000313" key="12">
    <source>
        <dbReference type="EMBL" id="KAA8582266.1"/>
    </source>
</evidence>
<dbReference type="EMBL" id="VOFY01000020">
    <property type="protein sequence ID" value="KAA8582266.1"/>
    <property type="molecule type" value="Genomic_DNA"/>
</dbReference>
<feature type="region of interest" description="Disordered" evidence="10">
    <location>
        <begin position="67"/>
        <end position="87"/>
    </location>
</feature>
<dbReference type="Proteomes" id="UP000327493">
    <property type="component" value="Chromosome 20"/>
</dbReference>
<name>A0A5J5CNQ7_9PERO</name>
<keyword evidence="13" id="KW-1185">Reference proteome</keyword>
<dbReference type="SMART" id="SM00670">
    <property type="entry name" value="PINc"/>
    <property type="match status" value="1"/>
</dbReference>
<dbReference type="GO" id="GO:0006364">
    <property type="term" value="P:rRNA processing"/>
    <property type="evidence" value="ECO:0007669"/>
    <property type="project" value="UniProtKB-KW"/>
</dbReference>
<comment type="similarity">
    <text evidence="5">Belongs to the UTP23/FCF1 family. FCF1 subfamily.</text>
</comment>
<dbReference type="PANTHER" id="PTHR15750">
    <property type="entry name" value="VASOHIBIN-1-LIKE ISOFORM X2"/>
    <property type="match status" value="1"/>
</dbReference>
<feature type="compositionally biased region" description="Basic and acidic residues" evidence="10">
    <location>
        <begin position="526"/>
        <end position="540"/>
    </location>
</feature>
<feature type="region of interest" description="Disordered" evidence="10">
    <location>
        <begin position="1"/>
        <end position="24"/>
    </location>
</feature>
<organism evidence="12 13">
    <name type="scientific">Etheostoma spectabile</name>
    <name type="common">orangethroat darter</name>
    <dbReference type="NCBI Taxonomy" id="54343"/>
    <lineage>
        <taxon>Eukaryota</taxon>
        <taxon>Metazoa</taxon>
        <taxon>Chordata</taxon>
        <taxon>Craniata</taxon>
        <taxon>Vertebrata</taxon>
        <taxon>Euteleostomi</taxon>
        <taxon>Actinopterygii</taxon>
        <taxon>Neopterygii</taxon>
        <taxon>Teleostei</taxon>
        <taxon>Neoteleostei</taxon>
        <taxon>Acanthomorphata</taxon>
        <taxon>Eupercaria</taxon>
        <taxon>Perciformes</taxon>
        <taxon>Percoidei</taxon>
        <taxon>Percidae</taxon>
        <taxon>Etheostomatinae</taxon>
        <taxon>Etheostoma</taxon>
    </lineage>
</organism>
<dbReference type="Pfam" id="PF14822">
    <property type="entry name" value="Vasohibin"/>
    <property type="match status" value="1"/>
</dbReference>
<comment type="subunit">
    <text evidence="7">Part of the small subunit (SSU) processome, composed of more than 70 proteins and the RNA chaperone small nucleolar RNA (snoRNA) U3.</text>
</comment>
<dbReference type="GO" id="GO:0032040">
    <property type="term" value="C:small-subunit processome"/>
    <property type="evidence" value="ECO:0007669"/>
    <property type="project" value="InterPro"/>
</dbReference>
<evidence type="ECO:0000256" key="8">
    <source>
        <dbReference type="ARBA" id="ARBA00069243"/>
    </source>
</evidence>
<reference evidence="12 13" key="1">
    <citation type="submission" date="2019-08" db="EMBL/GenBank/DDBJ databases">
        <title>A chromosome-level genome assembly, high-density linkage maps, and genome scans reveal the genomic architecture of hybrid incompatibilities underlying speciation via character displacement in darters (Percidae: Etheostominae).</title>
        <authorList>
            <person name="Moran R.L."/>
            <person name="Catchen J.M."/>
            <person name="Fuller R.C."/>
        </authorList>
    </citation>
    <scope>NUCLEOTIDE SEQUENCE [LARGE SCALE GENOMIC DNA]</scope>
    <source>
        <strain evidence="12">EspeVRDwgs_2016</strain>
        <tissue evidence="12">Muscle</tissue>
    </source>
</reference>
<evidence type="ECO:0000259" key="11">
    <source>
        <dbReference type="SMART" id="SM00670"/>
    </source>
</evidence>
<evidence type="ECO:0000256" key="4">
    <source>
        <dbReference type="ARBA" id="ARBA00023242"/>
    </source>
</evidence>
<evidence type="ECO:0000256" key="1">
    <source>
        <dbReference type="ARBA" id="ARBA00004604"/>
    </source>
</evidence>
<evidence type="ECO:0000256" key="2">
    <source>
        <dbReference type="ARBA" id="ARBA00022517"/>
    </source>
</evidence>
<dbReference type="GO" id="GO:0045765">
    <property type="term" value="P:regulation of angiogenesis"/>
    <property type="evidence" value="ECO:0007669"/>
    <property type="project" value="InterPro"/>
</dbReference>
<evidence type="ECO:0000256" key="7">
    <source>
        <dbReference type="ARBA" id="ARBA00035020"/>
    </source>
</evidence>
<dbReference type="InterPro" id="IPR002716">
    <property type="entry name" value="PIN_dom"/>
</dbReference>
<feature type="active site" evidence="9">
    <location>
        <position position="374"/>
    </location>
</feature>
<evidence type="ECO:0000256" key="3">
    <source>
        <dbReference type="ARBA" id="ARBA00022552"/>
    </source>
</evidence>
<keyword evidence="4" id="KW-0539">Nucleus</keyword>
<evidence type="ECO:0000256" key="10">
    <source>
        <dbReference type="SAM" id="MobiDB-lite"/>
    </source>
</evidence>
<dbReference type="CDD" id="cd09864">
    <property type="entry name" value="PIN_Fcf1-like"/>
    <property type="match status" value="1"/>
</dbReference>
<evidence type="ECO:0000256" key="9">
    <source>
        <dbReference type="PIRSR" id="PIRSR628131-1"/>
    </source>
</evidence>
<dbReference type="PANTHER" id="PTHR15750:SF5">
    <property type="entry name" value="TUBULINYL-TYR CARBOXYPEPTIDASE 1"/>
    <property type="match status" value="1"/>
</dbReference>
<comment type="caution">
    <text evidence="12">The sequence shown here is derived from an EMBL/GenBank/DDBJ whole genome shotgun (WGS) entry which is preliminary data.</text>
</comment>
<feature type="region of interest" description="Disordered" evidence="10">
    <location>
        <begin position="486"/>
        <end position="554"/>
    </location>
</feature>
<feature type="domain" description="PIN" evidence="11">
    <location>
        <begin position="109"/>
        <end position="202"/>
    </location>
</feature>
<keyword evidence="2" id="KW-0690">Ribosome biogenesis</keyword>
<evidence type="ECO:0000256" key="5">
    <source>
        <dbReference type="ARBA" id="ARBA00024026"/>
    </source>
</evidence>
<dbReference type="Pfam" id="PF04900">
    <property type="entry name" value="Fcf1"/>
    <property type="match status" value="1"/>
</dbReference>
<comment type="function">
    <text evidence="6">Part of the small subunit (SSU) processome, first precursor of the small eukaryotic ribosomal subunit. During the assembly of the SSU processome in the nucleolus, many ribosome biogenesis factors, an RNA chaperone and ribosomal proteins associate with the nascent pre-rRNA and work in concert to generate RNA folding, modifications, rearrangements and cleavage as well as targeted degradation of pre-ribosomal RNA by the RNA exosome.</text>
</comment>
<dbReference type="FunFam" id="3.40.50.1010:FF:000004">
    <property type="entry name" value="rRNA-processing protein FCF1 homolog"/>
    <property type="match status" value="1"/>
</dbReference>
<dbReference type="InterPro" id="IPR028131">
    <property type="entry name" value="VASH1"/>
</dbReference>
<accession>A0A5J5CNQ7</accession>
<gene>
    <name evidence="12" type="ORF">FQN60_009006</name>
</gene>
<dbReference type="AlphaFoldDB" id="A0A5J5CNQ7"/>
<feature type="active site" evidence="9">
    <location>
        <position position="394"/>
    </location>
</feature>
<keyword evidence="3" id="KW-0698">rRNA processing</keyword>
<dbReference type="SUPFAM" id="SSF88723">
    <property type="entry name" value="PIN domain-like"/>
    <property type="match status" value="1"/>
</dbReference>
<dbReference type="Gene3D" id="3.40.50.1010">
    <property type="entry name" value="5'-nuclease"/>
    <property type="match status" value="1"/>
</dbReference>
<sequence>RTSQKKIHNTEQTRKVRKKRRSIRPSFSLHSDLSVLKGKLPLTRGKQKTRKFAAMKRMINLKDHRIKEKDRAKAKEKKKKDPSELKEREVTKYPSCLFFQYNTQLGPPYHVLVDTNFINFSIKAKLDIVQSMMDCLYAKYCVMAEIEKLGMKYRVALRIAKDPRFERLPCTHKGTYADDCLVQRVTQHKCYILATVDRDLKRRIRKIPGVPIMYISNHRYNIERMPDDYGAPRVMLRVTMGSVEQRDEEQEDEGEEELRDGGVPFYVNRGGLPVDEETWERMWRHVARIHPNGEALGKEIRVASDLPKIPIPSVPTYQPTNTIPQRLEAIQKYIRELQYNHTGTQFFEIKKSRPLTALMDIAKEMTREALPIKCLEAVILGIFQSQFSGNNFHHIVLGVHIGGRFGALGISRREDLMFKPLEFRTLMDLVQEFEGAYRGYWHTLRKVRIGQYVSHDPHSVEQIEWKHSILDVDKLTKEELRKELERHTRDMRLKIGKPAPPSPTKDRRNSMGSPLRAPSSPVRRISRVERRPSGEKKILEQKSAADMNGYQIRV</sequence>
<dbReference type="GO" id="GO:0005737">
    <property type="term" value="C:cytoplasm"/>
    <property type="evidence" value="ECO:0007669"/>
    <property type="project" value="InterPro"/>
</dbReference>
<protein>
    <recommendedName>
        <fullName evidence="8">rRNA-processing protein FCF1 homolog</fullName>
    </recommendedName>
</protein>
<dbReference type="InterPro" id="IPR037503">
    <property type="entry name" value="Fcf1_PIN"/>
</dbReference>
<dbReference type="InterPro" id="IPR029060">
    <property type="entry name" value="PIN-like_dom_sf"/>
</dbReference>
<proteinExistence type="inferred from homology"/>
<feature type="non-terminal residue" evidence="12">
    <location>
        <position position="1"/>
    </location>
</feature>
<dbReference type="GO" id="GO:0042274">
    <property type="term" value="P:ribosomal small subunit biogenesis"/>
    <property type="evidence" value="ECO:0007669"/>
    <property type="project" value="UniProtKB-ARBA"/>
</dbReference>
<feature type="active site" evidence="9">
    <location>
        <position position="411"/>
    </location>
</feature>
<dbReference type="InterPro" id="IPR006984">
    <property type="entry name" value="Fcf1/UTP23"/>
</dbReference>